<sequence length="505" mass="48816">MARIFNPVLIALVAIAINVHGFPLEKRIAQTISDSTTKWEAACDAAGGGSQCNTIAVNAFGNLLAAADPCGQQNAADQMIDLAKQLNSNAAMISAAQIFAQQPRNTPTSQAVPYCQSAPKNAELDGLFQCQFAGANENTFVGGLAVGSAGTIPFGLTSAVSPAGSCPAHPDGPVPDGEQLSDLVSSPGTPSSGSGSSGSASASASDVASTTAAATSAAATSAAAPTQSSGATDSGSCVIATETASDASATATATAVSSTASATATGTNSSSSSSFLQSNGEQAQQQNAQFATLSASSSCTEGSVACVGGEFAQCVNGAFTLQSCASTLSCFALPLVNKAGTSVTCTTEADAAARIAATGVSGGVTGSGSTGSSSSASDVSTSDAATPTANTAVAIAPAASSSASSSSSSSLRLSNGQKAQQQNAQFAALTAEDSCTEGSEACVGADFAQCVAGKWVTQSCGSTLQCFALPLVNSAGTSITCTTQSDAAARIANTGATGGVTGSGN</sequence>
<accession>S8FIN0</accession>
<feature type="region of interest" description="Disordered" evidence="1">
    <location>
        <begin position="162"/>
        <end position="203"/>
    </location>
</feature>
<dbReference type="EMBL" id="KE504143">
    <property type="protein sequence ID" value="EPT01271.1"/>
    <property type="molecule type" value="Genomic_DNA"/>
</dbReference>
<dbReference type="InParanoid" id="S8FIN0"/>
<dbReference type="eggNOG" id="ENOG502SGXN">
    <property type="taxonomic scope" value="Eukaryota"/>
</dbReference>
<keyword evidence="2" id="KW-0732">Signal</keyword>
<evidence type="ECO:0000256" key="2">
    <source>
        <dbReference type="SAM" id="SignalP"/>
    </source>
</evidence>
<dbReference type="HOGENOM" id="CLU_038844_0_0_1"/>
<feature type="compositionally biased region" description="Low complexity" evidence="1">
    <location>
        <begin position="370"/>
        <end position="383"/>
    </location>
</feature>
<evidence type="ECO:0000256" key="1">
    <source>
        <dbReference type="SAM" id="MobiDB-lite"/>
    </source>
</evidence>
<proteinExistence type="predicted"/>
<evidence type="ECO:0000313" key="4">
    <source>
        <dbReference type="Proteomes" id="UP000015241"/>
    </source>
</evidence>
<feature type="chain" id="PRO_5004563910" description="Carbohydrate-binding module family 19 domain-containing protein" evidence="2">
    <location>
        <begin position="22"/>
        <end position="505"/>
    </location>
</feature>
<evidence type="ECO:0000313" key="3">
    <source>
        <dbReference type="EMBL" id="EPT01271.1"/>
    </source>
</evidence>
<evidence type="ECO:0008006" key="5">
    <source>
        <dbReference type="Google" id="ProtNLM"/>
    </source>
</evidence>
<name>S8FIN0_FOMSC</name>
<feature type="region of interest" description="Disordered" evidence="1">
    <location>
        <begin position="361"/>
        <end position="383"/>
    </location>
</feature>
<feature type="compositionally biased region" description="Low complexity" evidence="1">
    <location>
        <begin position="259"/>
        <end position="274"/>
    </location>
</feature>
<protein>
    <recommendedName>
        <fullName evidence="5">Carbohydrate-binding module family 19 domain-containing protein</fullName>
    </recommendedName>
</protein>
<dbReference type="Proteomes" id="UP000015241">
    <property type="component" value="Unassembled WGS sequence"/>
</dbReference>
<feature type="compositionally biased region" description="Low complexity" evidence="1">
    <location>
        <begin position="185"/>
        <end position="203"/>
    </location>
</feature>
<feature type="signal peptide" evidence="2">
    <location>
        <begin position="1"/>
        <end position="21"/>
    </location>
</feature>
<gene>
    <name evidence="3" type="ORF">FOMPIDRAFT_1023366</name>
</gene>
<keyword evidence="4" id="KW-1185">Reference proteome</keyword>
<reference evidence="3 4" key="1">
    <citation type="journal article" date="2012" name="Science">
        <title>The Paleozoic origin of enzymatic lignin decomposition reconstructed from 31 fungal genomes.</title>
        <authorList>
            <person name="Floudas D."/>
            <person name="Binder M."/>
            <person name="Riley R."/>
            <person name="Barry K."/>
            <person name="Blanchette R.A."/>
            <person name="Henrissat B."/>
            <person name="Martinez A.T."/>
            <person name="Otillar R."/>
            <person name="Spatafora J.W."/>
            <person name="Yadav J.S."/>
            <person name="Aerts A."/>
            <person name="Benoit I."/>
            <person name="Boyd A."/>
            <person name="Carlson A."/>
            <person name="Copeland A."/>
            <person name="Coutinho P.M."/>
            <person name="de Vries R.P."/>
            <person name="Ferreira P."/>
            <person name="Findley K."/>
            <person name="Foster B."/>
            <person name="Gaskell J."/>
            <person name="Glotzer D."/>
            <person name="Gorecki P."/>
            <person name="Heitman J."/>
            <person name="Hesse C."/>
            <person name="Hori C."/>
            <person name="Igarashi K."/>
            <person name="Jurgens J.A."/>
            <person name="Kallen N."/>
            <person name="Kersten P."/>
            <person name="Kohler A."/>
            <person name="Kuees U."/>
            <person name="Kumar T.K.A."/>
            <person name="Kuo A."/>
            <person name="LaButti K."/>
            <person name="Larrondo L.F."/>
            <person name="Lindquist E."/>
            <person name="Ling A."/>
            <person name="Lombard V."/>
            <person name="Lucas S."/>
            <person name="Lundell T."/>
            <person name="Martin R."/>
            <person name="McLaughlin D.J."/>
            <person name="Morgenstern I."/>
            <person name="Morin E."/>
            <person name="Murat C."/>
            <person name="Nagy L.G."/>
            <person name="Nolan M."/>
            <person name="Ohm R.A."/>
            <person name="Patyshakuliyeva A."/>
            <person name="Rokas A."/>
            <person name="Ruiz-Duenas F.J."/>
            <person name="Sabat G."/>
            <person name="Salamov A."/>
            <person name="Samejima M."/>
            <person name="Schmutz J."/>
            <person name="Slot J.C."/>
            <person name="St John F."/>
            <person name="Stenlid J."/>
            <person name="Sun H."/>
            <person name="Sun S."/>
            <person name="Syed K."/>
            <person name="Tsang A."/>
            <person name="Wiebenga A."/>
            <person name="Young D."/>
            <person name="Pisabarro A."/>
            <person name="Eastwood D.C."/>
            <person name="Martin F."/>
            <person name="Cullen D."/>
            <person name="Grigoriev I.V."/>
            <person name="Hibbett D.S."/>
        </authorList>
    </citation>
    <scope>NUCLEOTIDE SEQUENCE</scope>
    <source>
        <strain evidence="4">FP-58527</strain>
    </source>
</reference>
<dbReference type="AlphaFoldDB" id="S8FIN0"/>
<dbReference type="OrthoDB" id="2362516at2759"/>
<organism evidence="3 4">
    <name type="scientific">Fomitopsis schrenkii</name>
    <name type="common">Brown rot fungus</name>
    <dbReference type="NCBI Taxonomy" id="2126942"/>
    <lineage>
        <taxon>Eukaryota</taxon>
        <taxon>Fungi</taxon>
        <taxon>Dikarya</taxon>
        <taxon>Basidiomycota</taxon>
        <taxon>Agaricomycotina</taxon>
        <taxon>Agaricomycetes</taxon>
        <taxon>Polyporales</taxon>
        <taxon>Fomitopsis</taxon>
    </lineage>
</organism>
<feature type="region of interest" description="Disordered" evidence="1">
    <location>
        <begin position="259"/>
        <end position="280"/>
    </location>
</feature>